<dbReference type="InterPro" id="IPR036388">
    <property type="entry name" value="WH-like_DNA-bd_sf"/>
</dbReference>
<evidence type="ECO:0000256" key="3">
    <source>
        <dbReference type="ARBA" id="ARBA00023163"/>
    </source>
</evidence>
<evidence type="ECO:0000256" key="2">
    <source>
        <dbReference type="ARBA" id="ARBA00023125"/>
    </source>
</evidence>
<dbReference type="InterPro" id="IPR036390">
    <property type="entry name" value="WH_DNA-bd_sf"/>
</dbReference>
<dbReference type="Pfam" id="PF07729">
    <property type="entry name" value="FCD"/>
    <property type="match status" value="1"/>
</dbReference>
<dbReference type="PRINTS" id="PR00035">
    <property type="entry name" value="HTHGNTR"/>
</dbReference>
<evidence type="ECO:0000313" key="5">
    <source>
        <dbReference type="EMBL" id="MBP0445322.1"/>
    </source>
</evidence>
<dbReference type="CDD" id="cd07377">
    <property type="entry name" value="WHTH_GntR"/>
    <property type="match status" value="1"/>
</dbReference>
<accession>A0ABS4AE78</accession>
<evidence type="ECO:0000313" key="6">
    <source>
        <dbReference type="Proteomes" id="UP000681594"/>
    </source>
</evidence>
<sequence>MESPNPVTPGTTGEGGRLPLTIRVSRDLQARINHGELRPGDRLPTERELMARYGVSRTVVREAISSLRASGQIETQQGRGAFVLAPVPVPQRLDAADIGPLEDVLKLVEIRIALESEAAALAAQHRSPAQLTELDAISHAFAQTLEEPDDSATHDQDFHLCVARMSGNSYFADLLSGLSPSLLPRTRVDLYRGDQRAKADYLRRLLMEHAQIRDAIARSNADEARAAMRLHLSHSRERLRLALETARQGG</sequence>
<dbReference type="PROSITE" id="PS50949">
    <property type="entry name" value="HTH_GNTR"/>
    <property type="match status" value="1"/>
</dbReference>
<dbReference type="SUPFAM" id="SSF46785">
    <property type="entry name" value="Winged helix' DNA-binding domain"/>
    <property type="match status" value="1"/>
</dbReference>
<keyword evidence="6" id="KW-1185">Reference proteome</keyword>
<dbReference type="InterPro" id="IPR008920">
    <property type="entry name" value="TF_FadR/GntR_C"/>
</dbReference>
<evidence type="ECO:0000259" key="4">
    <source>
        <dbReference type="PROSITE" id="PS50949"/>
    </source>
</evidence>
<dbReference type="SMART" id="SM00895">
    <property type="entry name" value="FCD"/>
    <property type="match status" value="1"/>
</dbReference>
<reference evidence="5 6" key="1">
    <citation type="submission" date="2021-03" db="EMBL/GenBank/DDBJ databases">
        <authorList>
            <person name="So Y."/>
        </authorList>
    </citation>
    <scope>NUCLEOTIDE SEQUENCE [LARGE SCALE GENOMIC DNA]</scope>
    <source>
        <strain evidence="5 6">SSH11</strain>
    </source>
</reference>
<keyword evidence="2" id="KW-0238">DNA-binding</keyword>
<dbReference type="InterPro" id="IPR011711">
    <property type="entry name" value="GntR_C"/>
</dbReference>
<organism evidence="5 6">
    <name type="scientific">Pararoseomonas baculiformis</name>
    <dbReference type="NCBI Taxonomy" id="2820812"/>
    <lineage>
        <taxon>Bacteria</taxon>
        <taxon>Pseudomonadati</taxon>
        <taxon>Pseudomonadota</taxon>
        <taxon>Alphaproteobacteria</taxon>
        <taxon>Acetobacterales</taxon>
        <taxon>Acetobacteraceae</taxon>
        <taxon>Pararoseomonas</taxon>
    </lineage>
</organism>
<dbReference type="RefSeq" id="WP_209379573.1">
    <property type="nucleotide sequence ID" value="NZ_JAGIZB010000009.1"/>
</dbReference>
<name>A0ABS4AE78_9PROT</name>
<protein>
    <submittedName>
        <fullName evidence="5">FadR family transcriptional regulator</fullName>
    </submittedName>
</protein>
<dbReference type="PANTHER" id="PTHR43537">
    <property type="entry name" value="TRANSCRIPTIONAL REGULATOR, GNTR FAMILY"/>
    <property type="match status" value="1"/>
</dbReference>
<dbReference type="EMBL" id="JAGIZB010000009">
    <property type="protein sequence ID" value="MBP0445322.1"/>
    <property type="molecule type" value="Genomic_DNA"/>
</dbReference>
<keyword evidence="1" id="KW-0805">Transcription regulation</keyword>
<dbReference type="Gene3D" id="1.10.10.10">
    <property type="entry name" value="Winged helix-like DNA-binding domain superfamily/Winged helix DNA-binding domain"/>
    <property type="match status" value="1"/>
</dbReference>
<proteinExistence type="predicted"/>
<dbReference type="InterPro" id="IPR000524">
    <property type="entry name" value="Tscrpt_reg_HTH_GntR"/>
</dbReference>
<comment type="caution">
    <text evidence="5">The sequence shown here is derived from an EMBL/GenBank/DDBJ whole genome shotgun (WGS) entry which is preliminary data.</text>
</comment>
<dbReference type="Pfam" id="PF00392">
    <property type="entry name" value="GntR"/>
    <property type="match status" value="1"/>
</dbReference>
<gene>
    <name evidence="5" type="ORF">J8J14_11080</name>
</gene>
<dbReference type="Proteomes" id="UP000681594">
    <property type="component" value="Unassembled WGS sequence"/>
</dbReference>
<dbReference type="SMART" id="SM00345">
    <property type="entry name" value="HTH_GNTR"/>
    <property type="match status" value="1"/>
</dbReference>
<feature type="domain" description="HTH gntR-type" evidence="4">
    <location>
        <begin position="18"/>
        <end position="86"/>
    </location>
</feature>
<dbReference type="SUPFAM" id="SSF48008">
    <property type="entry name" value="GntR ligand-binding domain-like"/>
    <property type="match status" value="1"/>
</dbReference>
<dbReference type="PANTHER" id="PTHR43537:SF5">
    <property type="entry name" value="UXU OPERON TRANSCRIPTIONAL REGULATOR"/>
    <property type="match status" value="1"/>
</dbReference>
<dbReference type="Gene3D" id="1.20.120.530">
    <property type="entry name" value="GntR ligand-binding domain-like"/>
    <property type="match status" value="1"/>
</dbReference>
<evidence type="ECO:0000256" key="1">
    <source>
        <dbReference type="ARBA" id="ARBA00023015"/>
    </source>
</evidence>
<keyword evidence="3" id="KW-0804">Transcription</keyword>